<dbReference type="EMBL" id="NHTK01001222">
    <property type="protein sequence ID" value="PPR01720.1"/>
    <property type="molecule type" value="Genomic_DNA"/>
</dbReference>
<feature type="compositionally biased region" description="Basic and acidic residues" evidence="2">
    <location>
        <begin position="245"/>
        <end position="263"/>
    </location>
</feature>
<dbReference type="Gene3D" id="3.30.1370.110">
    <property type="match status" value="1"/>
</dbReference>
<protein>
    <recommendedName>
        <fullName evidence="3">Smr domain-containing protein</fullName>
    </recommendedName>
</protein>
<dbReference type="AlphaFoldDB" id="A0A409YFD9"/>
<dbReference type="InParanoid" id="A0A409YFD9"/>
<dbReference type="PROSITE" id="PS50828">
    <property type="entry name" value="SMR"/>
    <property type="match status" value="1"/>
</dbReference>
<feature type="compositionally biased region" description="Polar residues" evidence="2">
    <location>
        <begin position="264"/>
        <end position="276"/>
    </location>
</feature>
<gene>
    <name evidence="4" type="ORF">CVT24_001596</name>
</gene>
<dbReference type="InterPro" id="IPR002625">
    <property type="entry name" value="Smr_dom"/>
</dbReference>
<dbReference type="PANTHER" id="PTHR47417">
    <property type="entry name" value="SMR DOMAIN-CONTAINING PROTEIN YPL199C"/>
    <property type="match status" value="1"/>
</dbReference>
<organism evidence="4 5">
    <name type="scientific">Panaeolus cyanescens</name>
    <dbReference type="NCBI Taxonomy" id="181874"/>
    <lineage>
        <taxon>Eukaryota</taxon>
        <taxon>Fungi</taxon>
        <taxon>Dikarya</taxon>
        <taxon>Basidiomycota</taxon>
        <taxon>Agaricomycotina</taxon>
        <taxon>Agaricomycetes</taxon>
        <taxon>Agaricomycetidae</taxon>
        <taxon>Agaricales</taxon>
        <taxon>Agaricineae</taxon>
        <taxon>Galeropsidaceae</taxon>
        <taxon>Panaeolus</taxon>
    </lineage>
</organism>
<feature type="compositionally biased region" description="Polar residues" evidence="2">
    <location>
        <begin position="116"/>
        <end position="125"/>
    </location>
</feature>
<keyword evidence="5" id="KW-1185">Reference proteome</keyword>
<dbReference type="Pfam" id="PF01713">
    <property type="entry name" value="Smr"/>
    <property type="match status" value="1"/>
</dbReference>
<dbReference type="SMART" id="SM00463">
    <property type="entry name" value="SMR"/>
    <property type="match status" value="1"/>
</dbReference>
<feature type="region of interest" description="Disordered" evidence="2">
    <location>
        <begin position="437"/>
        <end position="460"/>
    </location>
</feature>
<dbReference type="InterPro" id="IPR036063">
    <property type="entry name" value="Smr_dom_sf"/>
</dbReference>
<name>A0A409YFD9_9AGAR</name>
<feature type="compositionally biased region" description="Pro residues" evidence="2">
    <location>
        <begin position="222"/>
        <end position="232"/>
    </location>
</feature>
<evidence type="ECO:0000313" key="5">
    <source>
        <dbReference type="Proteomes" id="UP000284842"/>
    </source>
</evidence>
<feature type="coiled-coil region" evidence="1">
    <location>
        <begin position="536"/>
        <end position="589"/>
    </location>
</feature>
<keyword evidence="1" id="KW-0175">Coiled coil</keyword>
<feature type="region of interest" description="Disordered" evidence="2">
    <location>
        <begin position="358"/>
        <end position="394"/>
    </location>
</feature>
<evidence type="ECO:0000259" key="3">
    <source>
        <dbReference type="PROSITE" id="PS50828"/>
    </source>
</evidence>
<feature type="compositionally biased region" description="Pro residues" evidence="2">
    <location>
        <begin position="488"/>
        <end position="511"/>
    </location>
</feature>
<feature type="compositionally biased region" description="Basic and acidic residues" evidence="2">
    <location>
        <begin position="375"/>
        <end position="392"/>
    </location>
</feature>
<dbReference type="STRING" id="181874.A0A409YFD9"/>
<dbReference type="SUPFAM" id="SSF160443">
    <property type="entry name" value="SMR domain-like"/>
    <property type="match status" value="1"/>
</dbReference>
<proteinExistence type="predicted"/>
<dbReference type="OrthoDB" id="3231855at2759"/>
<feature type="domain" description="Smr" evidence="3">
    <location>
        <begin position="607"/>
        <end position="683"/>
    </location>
</feature>
<reference evidence="4 5" key="1">
    <citation type="journal article" date="2018" name="Evol. Lett.">
        <title>Horizontal gene cluster transfer increased hallucinogenic mushroom diversity.</title>
        <authorList>
            <person name="Reynolds H.T."/>
            <person name="Vijayakumar V."/>
            <person name="Gluck-Thaler E."/>
            <person name="Korotkin H.B."/>
            <person name="Matheny P.B."/>
            <person name="Slot J.C."/>
        </authorList>
    </citation>
    <scope>NUCLEOTIDE SEQUENCE [LARGE SCALE GENOMIC DNA]</scope>
    <source>
        <strain evidence="4 5">2629</strain>
    </source>
</reference>
<comment type="caution">
    <text evidence="4">The sequence shown here is derived from an EMBL/GenBank/DDBJ whole genome shotgun (WGS) entry which is preliminary data.</text>
</comment>
<feature type="region of interest" description="Disordered" evidence="2">
    <location>
        <begin position="102"/>
        <end position="276"/>
    </location>
</feature>
<feature type="compositionally biased region" description="Basic and acidic residues" evidence="2">
    <location>
        <begin position="438"/>
        <end position="447"/>
    </location>
</feature>
<evidence type="ECO:0000256" key="2">
    <source>
        <dbReference type="SAM" id="MobiDB-lite"/>
    </source>
</evidence>
<sequence length="698" mass="76510">MDVALSIVAGLGLRLAFFSAGSSRFIQALLGLWEGIVIHQVSGRSSAPKLDHILAFVLRVSLDLLFSKDFLRTFMILIWTALGTVGSEAVYPHTILRAELKKQRDRERRHRHSHSALTQIPISSTPLPPRVRAYRHPDQHHIGSELPADPPIQSSTPFVTSMPPPTPPSVFLHEESNIYSPPPKPIQIEPFPQESIHDALPVRPPSGLAQLLENSPDTGSPLPLPIPLPTPPESSQSAVPSDGVVRNDLRTPRLSTIHERTSEENVSPEPNEQEQNGHAVADFVHLPTISGPYAPSAAASSAPLPVPNPGLKHTASNTTLKWLASQSAAIDESIFIPPIPSSLSPVPPIPEPLPVRLRHQPSWDAPTPTMNNHNNDIHEQDDQHSDEEHGSDELYTPGAREKLNVLSDNEYAGDPLQSPQVPAELSPLVLNVKSAMTSDEHIPHSGPEHGGFSEEEPEVPQIPHVVEDEEEDENFMPGSISQNLLLQPPLPPSGPLIRPPSPSPQPSPPSPATILSNGSERSTFTTLYPSKLYSRADELRKQARAQEQTRADLENERKKADAQGRVLDALALKIKIRDLDAEAQKLHEKAARRYYAARNALQVSSKIDVHGLRPREAFDRAERALLEAINQKRPSLRIIVGKGNHSVNNQPTLKPTILREMTRLGFRCEVDPRNAGVLIVTIPQSESTSNATAGPSRR</sequence>
<dbReference type="Proteomes" id="UP000284842">
    <property type="component" value="Unassembled WGS sequence"/>
</dbReference>
<evidence type="ECO:0000313" key="4">
    <source>
        <dbReference type="EMBL" id="PPR01720.1"/>
    </source>
</evidence>
<accession>A0A409YFD9</accession>
<feature type="region of interest" description="Disordered" evidence="2">
    <location>
        <begin position="481"/>
        <end position="521"/>
    </location>
</feature>
<dbReference type="InterPro" id="IPR053020">
    <property type="entry name" value="Smr_domain_protein"/>
</dbReference>
<dbReference type="PANTHER" id="PTHR47417:SF1">
    <property type="entry name" value="SMR DOMAIN-CONTAINING PROTEIN YPL199C"/>
    <property type="match status" value="1"/>
</dbReference>
<evidence type="ECO:0000256" key="1">
    <source>
        <dbReference type="SAM" id="Coils"/>
    </source>
</evidence>